<dbReference type="EMBL" id="BAAAPE010000001">
    <property type="protein sequence ID" value="GAA2059900.1"/>
    <property type="molecule type" value="Genomic_DNA"/>
</dbReference>
<dbReference type="Pfam" id="PF05721">
    <property type="entry name" value="PhyH"/>
    <property type="match status" value="1"/>
</dbReference>
<dbReference type="Gene3D" id="2.60.120.620">
    <property type="entry name" value="q2cbj1_9rhob like domain"/>
    <property type="match status" value="1"/>
</dbReference>
<gene>
    <name evidence="2" type="ORF">GCM10009801_00980</name>
</gene>
<evidence type="ECO:0000313" key="2">
    <source>
        <dbReference type="EMBL" id="GAA2059900.1"/>
    </source>
</evidence>
<sequence length="298" mass="34534">MYAMEKQLPLRVLSADDWRHWKTWGYVRVPHAVPLEKIERLKRTLWEFTGMDPDDRETWSGTRPDDHPLPEVNHSGMVEIYQHQHLWDIREEPRIYDTFVDIWDREDLWVALDRANVNPPNKGDRAFDGFIHWDIDTSLDPLPFEVQGVVSLVDTGPEIGGTQAYPRLYRDFSAWAARQPADRDPWKPDTTGLGEPELLPTNAGDLLVFNSLLPHGVRPNTTEDRVRMAQYVTMFPAEEQDAEQVKHRLTVWRDRTPPKPVFPGDPRGREREYPPPVLSEFGEKLLGARSWATGERVG</sequence>
<feature type="region of interest" description="Disordered" evidence="1">
    <location>
        <begin position="254"/>
        <end position="277"/>
    </location>
</feature>
<proteinExistence type="predicted"/>
<reference evidence="2 3" key="1">
    <citation type="journal article" date="2019" name="Int. J. Syst. Evol. Microbiol.">
        <title>The Global Catalogue of Microorganisms (GCM) 10K type strain sequencing project: providing services to taxonomists for standard genome sequencing and annotation.</title>
        <authorList>
            <consortium name="The Broad Institute Genomics Platform"/>
            <consortium name="The Broad Institute Genome Sequencing Center for Infectious Disease"/>
            <person name="Wu L."/>
            <person name="Ma J."/>
        </authorList>
    </citation>
    <scope>NUCLEOTIDE SEQUENCE [LARGE SCALE GENOMIC DNA]</scope>
    <source>
        <strain evidence="2 3">JCM 15478</strain>
    </source>
</reference>
<comment type="caution">
    <text evidence="2">The sequence shown here is derived from an EMBL/GenBank/DDBJ whole genome shotgun (WGS) entry which is preliminary data.</text>
</comment>
<dbReference type="Proteomes" id="UP001500016">
    <property type="component" value="Unassembled WGS sequence"/>
</dbReference>
<organism evidence="2 3">
    <name type="scientific">Streptomyces albiaxialis</name>
    <dbReference type="NCBI Taxonomy" id="329523"/>
    <lineage>
        <taxon>Bacteria</taxon>
        <taxon>Bacillati</taxon>
        <taxon>Actinomycetota</taxon>
        <taxon>Actinomycetes</taxon>
        <taxon>Kitasatosporales</taxon>
        <taxon>Streptomycetaceae</taxon>
        <taxon>Streptomyces</taxon>
    </lineage>
</organism>
<dbReference type="InterPro" id="IPR008775">
    <property type="entry name" value="Phytyl_CoA_dOase-like"/>
</dbReference>
<accession>A0ABN2VEC4</accession>
<evidence type="ECO:0000256" key="1">
    <source>
        <dbReference type="SAM" id="MobiDB-lite"/>
    </source>
</evidence>
<evidence type="ECO:0000313" key="3">
    <source>
        <dbReference type="Proteomes" id="UP001500016"/>
    </source>
</evidence>
<dbReference type="PANTHER" id="PTHR31630:SF6">
    <property type="entry name" value="PHYTANOYL-COA DIOXYGENASE-RELATED"/>
    <property type="match status" value="1"/>
</dbReference>
<name>A0ABN2VEC4_9ACTN</name>
<keyword evidence="3" id="KW-1185">Reference proteome</keyword>
<dbReference type="PANTHER" id="PTHR31630">
    <property type="entry name" value="PHYTANOYL-COA DIOXYGENASE-RELATED-RELATED"/>
    <property type="match status" value="1"/>
</dbReference>
<dbReference type="SUPFAM" id="SSF51197">
    <property type="entry name" value="Clavaminate synthase-like"/>
    <property type="match status" value="1"/>
</dbReference>
<protein>
    <submittedName>
        <fullName evidence="2">DUF1479 family protein</fullName>
    </submittedName>
</protein>